<dbReference type="PANTHER" id="PTHR43591:SF24">
    <property type="entry name" value="2-METHOXY-6-POLYPRENYL-1,4-BENZOQUINOL METHYLASE, MITOCHONDRIAL"/>
    <property type="match status" value="1"/>
</dbReference>
<evidence type="ECO:0000259" key="2">
    <source>
        <dbReference type="Pfam" id="PF08241"/>
    </source>
</evidence>
<dbReference type="EMBL" id="BNJK01000002">
    <property type="protein sequence ID" value="GHO99360.1"/>
    <property type="molecule type" value="Genomic_DNA"/>
</dbReference>
<dbReference type="AlphaFoldDB" id="A0A8J3IYY8"/>
<organism evidence="3 4">
    <name type="scientific">Reticulibacter mediterranei</name>
    <dbReference type="NCBI Taxonomy" id="2778369"/>
    <lineage>
        <taxon>Bacteria</taxon>
        <taxon>Bacillati</taxon>
        <taxon>Chloroflexota</taxon>
        <taxon>Ktedonobacteria</taxon>
        <taxon>Ktedonobacterales</taxon>
        <taxon>Reticulibacteraceae</taxon>
        <taxon>Reticulibacter</taxon>
    </lineage>
</organism>
<dbReference type="PANTHER" id="PTHR43591">
    <property type="entry name" value="METHYLTRANSFERASE"/>
    <property type="match status" value="1"/>
</dbReference>
<reference evidence="3" key="1">
    <citation type="submission" date="2020-10" db="EMBL/GenBank/DDBJ databases">
        <title>Taxonomic study of unclassified bacteria belonging to the class Ktedonobacteria.</title>
        <authorList>
            <person name="Yabe S."/>
            <person name="Wang C.M."/>
            <person name="Zheng Y."/>
            <person name="Sakai Y."/>
            <person name="Cavaletti L."/>
            <person name="Monciardini P."/>
            <person name="Donadio S."/>
        </authorList>
    </citation>
    <scope>NUCLEOTIDE SEQUENCE</scope>
    <source>
        <strain evidence="3">ID150040</strain>
    </source>
</reference>
<gene>
    <name evidence="3" type="ORF">KSF_094080</name>
</gene>
<evidence type="ECO:0000313" key="3">
    <source>
        <dbReference type="EMBL" id="GHO99360.1"/>
    </source>
</evidence>
<accession>A0A8J3IYY8</accession>
<name>A0A8J3IYY8_9CHLR</name>
<sequence length="323" mass="35873">MHWFLPLSIGHIQVNNRQARKDTSDMSSEKTPRHTANQNDPHNHKHTGTSTFLTLSDRFFAPLDKRIVTWLQITPGSRVLDAGCGGGGVTRLLAQAVGSDGEVIGLDANPQLIEFNRSQEKDPNVAGQIQFQEADVLHLPFEDDTFDLVWCSRVIHGLRDQVAGVRELARVVRPGGRVVLREGGLSPQFLPFDVGLGDPGLEARLEAAHVQRFADWRGSLPNAVAYPYGWSHMLREVGLHSVMPRSFLHEFASPLEADQKDYLAAWLSGWLNSNPNNPGQKSPLTTQDISTLKQLLDPASPQYVFVRDDLYGILVETIYVGSR</sequence>
<proteinExistence type="predicted"/>
<feature type="compositionally biased region" description="Basic and acidic residues" evidence="1">
    <location>
        <begin position="19"/>
        <end position="32"/>
    </location>
</feature>
<feature type="domain" description="Methyltransferase type 11" evidence="2">
    <location>
        <begin position="80"/>
        <end position="180"/>
    </location>
</feature>
<dbReference type="Gene3D" id="3.40.50.150">
    <property type="entry name" value="Vaccinia Virus protein VP39"/>
    <property type="match status" value="1"/>
</dbReference>
<keyword evidence="4" id="KW-1185">Reference proteome</keyword>
<evidence type="ECO:0000256" key="1">
    <source>
        <dbReference type="SAM" id="MobiDB-lite"/>
    </source>
</evidence>
<dbReference type="CDD" id="cd02440">
    <property type="entry name" value="AdoMet_MTases"/>
    <property type="match status" value="1"/>
</dbReference>
<dbReference type="Pfam" id="PF08241">
    <property type="entry name" value="Methyltransf_11"/>
    <property type="match status" value="1"/>
</dbReference>
<dbReference type="SUPFAM" id="SSF53335">
    <property type="entry name" value="S-adenosyl-L-methionine-dependent methyltransferases"/>
    <property type="match status" value="1"/>
</dbReference>
<dbReference type="InterPro" id="IPR029063">
    <property type="entry name" value="SAM-dependent_MTases_sf"/>
</dbReference>
<dbReference type="GO" id="GO:0008757">
    <property type="term" value="F:S-adenosylmethionine-dependent methyltransferase activity"/>
    <property type="evidence" value="ECO:0007669"/>
    <property type="project" value="InterPro"/>
</dbReference>
<comment type="caution">
    <text evidence="3">The sequence shown here is derived from an EMBL/GenBank/DDBJ whole genome shotgun (WGS) entry which is preliminary data.</text>
</comment>
<dbReference type="Proteomes" id="UP000597444">
    <property type="component" value="Unassembled WGS sequence"/>
</dbReference>
<dbReference type="InterPro" id="IPR013216">
    <property type="entry name" value="Methyltransf_11"/>
</dbReference>
<feature type="region of interest" description="Disordered" evidence="1">
    <location>
        <begin position="15"/>
        <end position="48"/>
    </location>
</feature>
<evidence type="ECO:0000313" key="4">
    <source>
        <dbReference type="Proteomes" id="UP000597444"/>
    </source>
</evidence>
<protein>
    <recommendedName>
        <fullName evidence="2">Methyltransferase type 11 domain-containing protein</fullName>
    </recommendedName>
</protein>